<dbReference type="Ensembl" id="ENSCVAT00000016046.1">
    <property type="protein sequence ID" value="ENSCVAP00000009587.1"/>
    <property type="gene ID" value="ENSCVAG00000011788.1"/>
</dbReference>
<evidence type="ECO:0000313" key="1">
    <source>
        <dbReference type="Ensembl" id="ENSCVAP00000009587.1"/>
    </source>
</evidence>
<sequence>LSALQQQLSRLPVPFTLQQEEADEHGLCHCCIALAMFAKAFIDDLKRKEENCHPTAEEEAMKAEILKFCMRSLKEPLLEAELNQNKKSTLWLFAAEIMVSLPAIKEPIPGLLLFSSLKKFPMIDTSLSKESLACLAYLLFVQLITIDMFPAVFSPVFILQCNMDHINQLLSSLEKVEDDSLPVGLLDLKSFYNAPQNLRRVLTDCPFQHLRESGLKIFQLFINKLDVEAKHKFFRCMLKTSHHAGVEGYIVKNIRNQVHLSIKVRIKNLFELLPLLDLVLSLPQGAETDLLANMDRMMESLNLLRYLLITNINSFFNFQANMWEDFCRIKDDYLRMLRVSISMSRAYYSAEMKALKEDQRLKAKAKVVFVTQVLQSALVTFDLMESLIVRIDEITEEKLEELH</sequence>
<proteinExistence type="predicted"/>
<name>A0A3Q2CV22_CYPVA</name>
<protein>
    <submittedName>
        <fullName evidence="1">Glomulin, FKBP associated protein b</fullName>
    </submittedName>
</protein>
<dbReference type="Pfam" id="PF08568">
    <property type="entry name" value="Kinetochor_Ybp2"/>
    <property type="match status" value="1"/>
</dbReference>
<dbReference type="PANTHER" id="PTHR15430:SF1">
    <property type="entry name" value="GLOMULIN"/>
    <property type="match status" value="1"/>
</dbReference>
<dbReference type="GeneTree" id="ENSGT00390000018446"/>
<evidence type="ECO:0000313" key="2">
    <source>
        <dbReference type="Proteomes" id="UP000265020"/>
    </source>
</evidence>
<reference evidence="1" key="1">
    <citation type="submission" date="2025-08" db="UniProtKB">
        <authorList>
            <consortium name="Ensembl"/>
        </authorList>
    </citation>
    <scope>IDENTIFICATION</scope>
</reference>
<dbReference type="GO" id="GO:0055105">
    <property type="term" value="F:ubiquitin-protein transferase inhibitor activity"/>
    <property type="evidence" value="ECO:0007669"/>
    <property type="project" value="TreeGrafter"/>
</dbReference>
<reference evidence="1" key="2">
    <citation type="submission" date="2025-09" db="UniProtKB">
        <authorList>
            <consortium name="Ensembl"/>
        </authorList>
    </citation>
    <scope>IDENTIFICATION</scope>
</reference>
<dbReference type="AlphaFoldDB" id="A0A3Q2CV22"/>
<keyword evidence="2" id="KW-1185">Reference proteome</keyword>
<dbReference type="PANTHER" id="PTHR15430">
    <property type="entry name" value="GLOMULIN"/>
    <property type="match status" value="1"/>
</dbReference>
<organism evidence="1 2">
    <name type="scientific">Cyprinodon variegatus</name>
    <name type="common">Sheepshead minnow</name>
    <dbReference type="NCBI Taxonomy" id="28743"/>
    <lineage>
        <taxon>Eukaryota</taxon>
        <taxon>Metazoa</taxon>
        <taxon>Chordata</taxon>
        <taxon>Craniata</taxon>
        <taxon>Vertebrata</taxon>
        <taxon>Euteleostomi</taxon>
        <taxon>Actinopterygii</taxon>
        <taxon>Neopterygii</taxon>
        <taxon>Teleostei</taxon>
        <taxon>Neoteleostei</taxon>
        <taxon>Acanthomorphata</taxon>
        <taxon>Ovalentaria</taxon>
        <taxon>Atherinomorphae</taxon>
        <taxon>Cyprinodontiformes</taxon>
        <taxon>Cyprinodontidae</taxon>
        <taxon>Cyprinodon</taxon>
    </lineage>
</organism>
<dbReference type="InterPro" id="IPR019516">
    <property type="entry name" value="Glomulin/ALF4"/>
</dbReference>
<dbReference type="GO" id="GO:0005737">
    <property type="term" value="C:cytoplasm"/>
    <property type="evidence" value="ECO:0007669"/>
    <property type="project" value="TreeGrafter"/>
</dbReference>
<dbReference type="Proteomes" id="UP000265020">
    <property type="component" value="Unassembled WGS sequence"/>
</dbReference>
<dbReference type="InterPro" id="IPR013877">
    <property type="entry name" value="YAP-bd/ALF4/Glomulin"/>
</dbReference>
<accession>A0A3Q2CV22</accession>